<dbReference type="GO" id="GO:0016831">
    <property type="term" value="F:carboxy-lyase activity"/>
    <property type="evidence" value="ECO:0007669"/>
    <property type="project" value="InterPro"/>
</dbReference>
<keyword evidence="1" id="KW-0456">Lyase</keyword>
<dbReference type="PANTHER" id="PTHR21240:SF19">
    <property type="entry name" value="CATALYTIC_ HYDROLASE"/>
    <property type="match status" value="1"/>
</dbReference>
<sequence length="285" mass="31264">MTTSRYIDIHPHVVASDPENYPLAPLFGKQSGWSKDRPATIDQLVAVMDEAGVDKAAIVQASTCYGYDMSYVCDGAAAYPGRFTVVGSVDVLSPDAAEKIRYWMSRGLTGLRLFTGGSTAAFDPSWLDDKRSFPAWELAGELGLSICLQTDAGGLAQVAGLAKRFPQVKILIDHFGRPDLSDGAPYKKASAHFGLVPFENVYFKLTPRTFIDDLKGEATAETFFPKLVGEFGAHRLAWGSNFPASEGTMLANLERAKECLQYVSEEDREWIFARTAQTLYPVLKD</sequence>
<reference evidence="3 4" key="1">
    <citation type="submission" date="2020-08" db="EMBL/GenBank/DDBJ databases">
        <title>The genome sequence of type strain Novosphingobium flavum NBRC 111647.</title>
        <authorList>
            <person name="Liu Y."/>
        </authorList>
    </citation>
    <scope>NUCLEOTIDE SEQUENCE [LARGE SCALE GENOMIC DNA]</scope>
    <source>
        <strain evidence="3 4">NBRC 111647</strain>
    </source>
</reference>
<evidence type="ECO:0000313" key="3">
    <source>
        <dbReference type="EMBL" id="MBC2667520.1"/>
    </source>
</evidence>
<dbReference type="Gene3D" id="3.20.20.140">
    <property type="entry name" value="Metal-dependent hydrolases"/>
    <property type="match status" value="1"/>
</dbReference>
<accession>A0A7X1FV29</accession>
<protein>
    <submittedName>
        <fullName evidence="3">Amidohydrolase</fullName>
    </submittedName>
</protein>
<name>A0A7X1FV29_9SPHN</name>
<dbReference type="InterPro" id="IPR032466">
    <property type="entry name" value="Metal_Hydrolase"/>
</dbReference>
<organism evidence="3 4">
    <name type="scientific">Novosphingobium flavum</name>
    <dbReference type="NCBI Taxonomy" id="1778672"/>
    <lineage>
        <taxon>Bacteria</taxon>
        <taxon>Pseudomonadati</taxon>
        <taxon>Pseudomonadota</taxon>
        <taxon>Alphaproteobacteria</taxon>
        <taxon>Sphingomonadales</taxon>
        <taxon>Sphingomonadaceae</taxon>
        <taxon>Novosphingobium</taxon>
    </lineage>
</organism>
<dbReference type="InterPro" id="IPR032465">
    <property type="entry name" value="ACMSD"/>
</dbReference>
<dbReference type="InterPro" id="IPR006680">
    <property type="entry name" value="Amidohydro-rel"/>
</dbReference>
<evidence type="ECO:0000256" key="1">
    <source>
        <dbReference type="ARBA" id="ARBA00023239"/>
    </source>
</evidence>
<dbReference type="RefSeq" id="WP_185665813.1">
    <property type="nucleotide sequence ID" value="NZ_JACLAW010000026.1"/>
</dbReference>
<comment type="caution">
    <text evidence="3">The sequence shown here is derived from an EMBL/GenBank/DDBJ whole genome shotgun (WGS) entry which is preliminary data.</text>
</comment>
<gene>
    <name evidence="3" type="ORF">H7F51_18530</name>
</gene>
<dbReference type="SUPFAM" id="SSF51556">
    <property type="entry name" value="Metallo-dependent hydrolases"/>
    <property type="match status" value="1"/>
</dbReference>
<feature type="domain" description="Amidohydrolase-related" evidence="2">
    <location>
        <begin position="7"/>
        <end position="281"/>
    </location>
</feature>
<proteinExistence type="predicted"/>
<keyword evidence="4" id="KW-1185">Reference proteome</keyword>
<dbReference type="PANTHER" id="PTHR21240">
    <property type="entry name" value="2-AMINO-3-CARBOXYLMUCONATE-6-SEMIALDEHYDE DECARBOXYLASE"/>
    <property type="match status" value="1"/>
</dbReference>
<evidence type="ECO:0000259" key="2">
    <source>
        <dbReference type="Pfam" id="PF04909"/>
    </source>
</evidence>
<evidence type="ECO:0000313" key="4">
    <source>
        <dbReference type="Proteomes" id="UP000566813"/>
    </source>
</evidence>
<dbReference type="Proteomes" id="UP000566813">
    <property type="component" value="Unassembled WGS sequence"/>
</dbReference>
<dbReference type="EMBL" id="JACLAW010000026">
    <property type="protein sequence ID" value="MBC2667520.1"/>
    <property type="molecule type" value="Genomic_DNA"/>
</dbReference>
<keyword evidence="3" id="KW-0378">Hydrolase</keyword>
<dbReference type="GO" id="GO:0016787">
    <property type="term" value="F:hydrolase activity"/>
    <property type="evidence" value="ECO:0007669"/>
    <property type="project" value="UniProtKB-KW"/>
</dbReference>
<dbReference type="AlphaFoldDB" id="A0A7X1FV29"/>
<dbReference type="Pfam" id="PF04909">
    <property type="entry name" value="Amidohydro_2"/>
    <property type="match status" value="1"/>
</dbReference>